<name>A0ABS7B8Z5_9ACTN</name>
<dbReference type="EMBL" id="JAHXZI010000015">
    <property type="protein sequence ID" value="MBW6437420.1"/>
    <property type="molecule type" value="Genomic_DNA"/>
</dbReference>
<dbReference type="Proteomes" id="UP001519863">
    <property type="component" value="Unassembled WGS sequence"/>
</dbReference>
<organism evidence="1 2">
    <name type="scientific">Actinoplanes hulinensis</name>
    <dbReference type="NCBI Taxonomy" id="1144547"/>
    <lineage>
        <taxon>Bacteria</taxon>
        <taxon>Bacillati</taxon>
        <taxon>Actinomycetota</taxon>
        <taxon>Actinomycetes</taxon>
        <taxon>Micromonosporales</taxon>
        <taxon>Micromonosporaceae</taxon>
        <taxon>Actinoplanes</taxon>
    </lineage>
</organism>
<gene>
    <name evidence="1" type="ORF">KZ829_27165</name>
</gene>
<sequence length="77" mass="8239">MTMFVDDTSRVIVALGVESHVLPGFHANQKGKIEERNTARGHRTVDSCENYGRLPLSCASLDPVDMPPTCCAHGAGA</sequence>
<proteinExistence type="predicted"/>
<comment type="caution">
    <text evidence="1">The sequence shown here is derived from an EMBL/GenBank/DDBJ whole genome shotgun (WGS) entry which is preliminary data.</text>
</comment>
<evidence type="ECO:0000313" key="1">
    <source>
        <dbReference type="EMBL" id="MBW6437420.1"/>
    </source>
</evidence>
<reference evidence="1 2" key="1">
    <citation type="journal article" date="2013" name="Antonie Van Leeuwenhoek">
        <title>Actinoplanes hulinensis sp. nov., a novel actinomycete isolated from soybean root (Glycine max (L.) Merr).</title>
        <authorList>
            <person name="Shen Y."/>
            <person name="Liu C."/>
            <person name="Wang X."/>
            <person name="Zhao J."/>
            <person name="Jia F."/>
            <person name="Zhang Y."/>
            <person name="Wang L."/>
            <person name="Yang D."/>
            <person name="Xiang W."/>
        </authorList>
    </citation>
    <scope>NUCLEOTIDE SEQUENCE [LARGE SCALE GENOMIC DNA]</scope>
    <source>
        <strain evidence="1 2">NEAU-M9</strain>
    </source>
</reference>
<keyword evidence="2" id="KW-1185">Reference proteome</keyword>
<evidence type="ECO:0008006" key="3">
    <source>
        <dbReference type="Google" id="ProtNLM"/>
    </source>
</evidence>
<protein>
    <recommendedName>
        <fullName evidence="3">Transposase</fullName>
    </recommendedName>
</protein>
<dbReference type="RefSeq" id="WP_220146753.1">
    <property type="nucleotide sequence ID" value="NZ_JAHXZI010000015.1"/>
</dbReference>
<accession>A0ABS7B8Z5</accession>
<evidence type="ECO:0000313" key="2">
    <source>
        <dbReference type="Proteomes" id="UP001519863"/>
    </source>
</evidence>